<dbReference type="SMART" id="SM00774">
    <property type="entry name" value="WRKY"/>
    <property type="match status" value="1"/>
</dbReference>
<evidence type="ECO:0000256" key="3">
    <source>
        <dbReference type="ARBA" id="ARBA00023125"/>
    </source>
</evidence>
<keyword evidence="3" id="KW-0238">DNA-binding</keyword>
<proteinExistence type="predicted"/>
<dbReference type="GO" id="GO:0003700">
    <property type="term" value="F:DNA-binding transcription factor activity"/>
    <property type="evidence" value="ECO:0007669"/>
    <property type="project" value="InterPro"/>
</dbReference>
<protein>
    <submittedName>
        <fullName evidence="8">WRKY transcription factor 8-like</fullName>
    </submittedName>
</protein>
<dbReference type="PANTHER" id="PTHR31282">
    <property type="entry name" value="WRKY TRANSCRIPTION FACTOR 21-RELATED"/>
    <property type="match status" value="1"/>
</dbReference>
<dbReference type="InterPro" id="IPR003657">
    <property type="entry name" value="WRKY_dom"/>
</dbReference>
<dbReference type="InterPro" id="IPR036576">
    <property type="entry name" value="WRKY_dom_sf"/>
</dbReference>
<dbReference type="Pfam" id="PF03106">
    <property type="entry name" value="WRKY"/>
    <property type="match status" value="1"/>
</dbReference>
<keyword evidence="7" id="KW-1185">Reference proteome</keyword>
<dbReference type="GO" id="GO:0005634">
    <property type="term" value="C:nucleus"/>
    <property type="evidence" value="ECO:0007669"/>
    <property type="project" value="UniProtKB-SubCell"/>
</dbReference>
<evidence type="ECO:0000256" key="1">
    <source>
        <dbReference type="ARBA" id="ARBA00004123"/>
    </source>
</evidence>
<accession>A0AB40AVN9</accession>
<dbReference type="Gene3D" id="2.20.25.80">
    <property type="entry name" value="WRKY domain"/>
    <property type="match status" value="1"/>
</dbReference>
<keyword evidence="4" id="KW-0804">Transcription</keyword>
<evidence type="ECO:0000256" key="2">
    <source>
        <dbReference type="ARBA" id="ARBA00023015"/>
    </source>
</evidence>
<evidence type="ECO:0000259" key="6">
    <source>
        <dbReference type="PROSITE" id="PS50811"/>
    </source>
</evidence>
<keyword evidence="5" id="KW-0539">Nucleus</keyword>
<dbReference type="RefSeq" id="XP_039118634.1">
    <property type="nucleotide sequence ID" value="XM_039262700.1"/>
</dbReference>
<reference evidence="8" key="1">
    <citation type="submission" date="2025-08" db="UniProtKB">
        <authorList>
            <consortium name="RefSeq"/>
        </authorList>
    </citation>
    <scope>IDENTIFICATION</scope>
</reference>
<dbReference type="InterPro" id="IPR044810">
    <property type="entry name" value="WRKY_plant"/>
</dbReference>
<gene>
    <name evidence="8" type="primary">LOC120254625</name>
</gene>
<evidence type="ECO:0000256" key="5">
    <source>
        <dbReference type="ARBA" id="ARBA00023242"/>
    </source>
</evidence>
<dbReference type="AlphaFoldDB" id="A0AB40AVN9"/>
<dbReference type="GO" id="GO:0043565">
    <property type="term" value="F:sequence-specific DNA binding"/>
    <property type="evidence" value="ECO:0007669"/>
    <property type="project" value="InterPro"/>
</dbReference>
<dbReference type="GeneID" id="120254625"/>
<keyword evidence="2" id="KW-0805">Transcription regulation</keyword>
<feature type="domain" description="WRKY" evidence="6">
    <location>
        <begin position="106"/>
        <end position="165"/>
    </location>
</feature>
<evidence type="ECO:0000313" key="8">
    <source>
        <dbReference type="RefSeq" id="XP_039118634.1"/>
    </source>
</evidence>
<comment type="subcellular location">
    <subcellularLocation>
        <location evidence="1">Nucleus</location>
    </subcellularLocation>
</comment>
<dbReference type="Proteomes" id="UP001515500">
    <property type="component" value="Unplaced"/>
</dbReference>
<dbReference type="SUPFAM" id="SSF118290">
    <property type="entry name" value="WRKY DNA-binding domain"/>
    <property type="match status" value="1"/>
</dbReference>
<evidence type="ECO:0000256" key="4">
    <source>
        <dbReference type="ARBA" id="ARBA00023163"/>
    </source>
</evidence>
<sequence>MNARLPSCQHEAAAIKEISRALELISHLEAHLCPLILAKKGMELANNIFQEITSSLLESSTILDPGAAAQVASKKVKTINHEDGTTVKKKRHKDLVTFLTTEPFFDGYQWRKYGQKDRKNSMFQRTYYKCLNEKCQATKTVQQEDHHEPPNILVTYGMQHTCDLAEFTQKFRMDSSTSTRAFGPIVESNSFIVKNN</sequence>
<dbReference type="PROSITE" id="PS50811">
    <property type="entry name" value="WRKY"/>
    <property type="match status" value="1"/>
</dbReference>
<organism evidence="7 8">
    <name type="scientific">Dioscorea cayennensis subsp. rotundata</name>
    <name type="common">White Guinea yam</name>
    <name type="synonym">Dioscorea rotundata</name>
    <dbReference type="NCBI Taxonomy" id="55577"/>
    <lineage>
        <taxon>Eukaryota</taxon>
        <taxon>Viridiplantae</taxon>
        <taxon>Streptophyta</taxon>
        <taxon>Embryophyta</taxon>
        <taxon>Tracheophyta</taxon>
        <taxon>Spermatophyta</taxon>
        <taxon>Magnoliopsida</taxon>
        <taxon>Liliopsida</taxon>
        <taxon>Dioscoreales</taxon>
        <taxon>Dioscoreaceae</taxon>
        <taxon>Dioscorea</taxon>
    </lineage>
</organism>
<evidence type="ECO:0000313" key="7">
    <source>
        <dbReference type="Proteomes" id="UP001515500"/>
    </source>
</evidence>
<name>A0AB40AVN9_DIOCR</name>